<dbReference type="EMBL" id="JAXCLX010000001">
    <property type="protein sequence ID" value="MDY0871282.1"/>
    <property type="molecule type" value="Genomic_DNA"/>
</dbReference>
<reference evidence="2 3" key="1">
    <citation type="journal article" date="2013" name="Antonie Van Leeuwenhoek">
        <title>Dongia rigui sp. nov., isolated from freshwater of a large wetland in Korea.</title>
        <authorList>
            <person name="Baik K.S."/>
            <person name="Hwang Y.M."/>
            <person name="Choi J.S."/>
            <person name="Kwon J."/>
            <person name="Seong C.N."/>
        </authorList>
    </citation>
    <scope>NUCLEOTIDE SEQUENCE [LARGE SCALE GENOMIC DNA]</scope>
    <source>
        <strain evidence="2 3">04SU4-P</strain>
    </source>
</reference>
<name>A0ABU5DWC2_9PROT</name>
<organism evidence="2 3">
    <name type="scientific">Dongia rigui</name>
    <dbReference type="NCBI Taxonomy" id="940149"/>
    <lineage>
        <taxon>Bacteria</taxon>
        <taxon>Pseudomonadati</taxon>
        <taxon>Pseudomonadota</taxon>
        <taxon>Alphaproteobacteria</taxon>
        <taxon>Rhodospirillales</taxon>
        <taxon>Dongiaceae</taxon>
        <taxon>Dongia</taxon>
    </lineage>
</organism>
<dbReference type="Proteomes" id="UP001271769">
    <property type="component" value="Unassembled WGS sequence"/>
</dbReference>
<comment type="caution">
    <text evidence="2">The sequence shown here is derived from an EMBL/GenBank/DDBJ whole genome shotgun (WGS) entry which is preliminary data.</text>
</comment>
<evidence type="ECO:0000313" key="2">
    <source>
        <dbReference type="EMBL" id="MDY0871282.1"/>
    </source>
</evidence>
<protein>
    <submittedName>
        <fullName evidence="2">Nuclear transport factor 2 family protein</fullName>
    </submittedName>
</protein>
<feature type="domain" description="SnoaL-like" evidence="1">
    <location>
        <begin position="13"/>
        <end position="112"/>
    </location>
</feature>
<dbReference type="InterPro" id="IPR037401">
    <property type="entry name" value="SnoaL-like"/>
</dbReference>
<sequence length="142" mass="16725">MPKNVDLRRLFDRWERVWHESRFDLIPACVAPHYIRHDEAGDRVVTREAYAAELAKLKAARPDIRIVVYDHVLQEKAAWYRFTMQWSDQESGEMRSRAGLQSYRIEDGLLAETWVILQPLGSAWTDPVAQETWTRPLVRHLP</sequence>
<dbReference type="Pfam" id="PF12680">
    <property type="entry name" value="SnoaL_2"/>
    <property type="match status" value="1"/>
</dbReference>
<evidence type="ECO:0000259" key="1">
    <source>
        <dbReference type="Pfam" id="PF12680"/>
    </source>
</evidence>
<evidence type="ECO:0000313" key="3">
    <source>
        <dbReference type="Proteomes" id="UP001271769"/>
    </source>
</evidence>
<dbReference type="SUPFAM" id="SSF54427">
    <property type="entry name" value="NTF2-like"/>
    <property type="match status" value="1"/>
</dbReference>
<proteinExistence type="predicted"/>
<dbReference type="RefSeq" id="WP_320499700.1">
    <property type="nucleotide sequence ID" value="NZ_JAXCLX010000001.1"/>
</dbReference>
<keyword evidence="3" id="KW-1185">Reference proteome</keyword>
<dbReference type="Gene3D" id="3.10.450.50">
    <property type="match status" value="1"/>
</dbReference>
<accession>A0ABU5DWC2</accession>
<gene>
    <name evidence="2" type="ORF">SMD31_05095</name>
</gene>
<dbReference type="InterPro" id="IPR032710">
    <property type="entry name" value="NTF2-like_dom_sf"/>
</dbReference>